<proteinExistence type="predicted"/>
<dbReference type="EMBL" id="WHUW01000126">
    <property type="protein sequence ID" value="KAF8422331.1"/>
    <property type="molecule type" value="Genomic_DNA"/>
</dbReference>
<evidence type="ECO:0000313" key="1">
    <source>
        <dbReference type="EMBL" id="KAF8422331.1"/>
    </source>
</evidence>
<gene>
    <name evidence="2" type="ORF">L210DRAFT_2997813</name>
    <name evidence="1" type="ORF">L210DRAFT_3654117</name>
</gene>
<protein>
    <submittedName>
        <fullName evidence="1">Uncharacterized protein</fullName>
    </submittedName>
</protein>
<dbReference type="Proteomes" id="UP001194468">
    <property type="component" value="Unassembled WGS sequence"/>
</dbReference>
<keyword evidence="3" id="KW-1185">Reference proteome</keyword>
<reference evidence="1" key="1">
    <citation type="submission" date="2019-10" db="EMBL/GenBank/DDBJ databases">
        <authorList>
            <consortium name="DOE Joint Genome Institute"/>
            <person name="Kuo A."/>
            <person name="Miyauchi S."/>
            <person name="Kiss E."/>
            <person name="Drula E."/>
            <person name="Kohler A."/>
            <person name="Sanchez-Garcia M."/>
            <person name="Andreopoulos B."/>
            <person name="Barry K.W."/>
            <person name="Bonito G."/>
            <person name="Buee M."/>
            <person name="Carver A."/>
            <person name="Chen C."/>
            <person name="Cichocki N."/>
            <person name="Clum A."/>
            <person name="Culley D."/>
            <person name="Crous P.W."/>
            <person name="Fauchery L."/>
            <person name="Girlanda M."/>
            <person name="Hayes R."/>
            <person name="Keri Z."/>
            <person name="LaButti K."/>
            <person name="Lipzen A."/>
            <person name="Lombard V."/>
            <person name="Magnuson J."/>
            <person name="Maillard F."/>
            <person name="Morin E."/>
            <person name="Murat C."/>
            <person name="Nolan M."/>
            <person name="Ohm R."/>
            <person name="Pangilinan J."/>
            <person name="Pereira M."/>
            <person name="Perotto S."/>
            <person name="Peter M."/>
            <person name="Riley R."/>
            <person name="Sitrit Y."/>
            <person name="Stielow B."/>
            <person name="Szollosi G."/>
            <person name="Zifcakova L."/>
            <person name="Stursova M."/>
            <person name="Spatafora J.W."/>
            <person name="Tedersoo L."/>
            <person name="Vaario L.-M."/>
            <person name="Yamada A."/>
            <person name="Yan M."/>
            <person name="Wang P."/>
            <person name="Xu J."/>
            <person name="Bruns T."/>
            <person name="Baldrian P."/>
            <person name="Vilgalys R."/>
            <person name="Henrissat B."/>
            <person name="Grigoriev I.V."/>
            <person name="Hibbett D."/>
            <person name="Nagy L.G."/>
            <person name="Martin F.M."/>
        </authorList>
    </citation>
    <scope>NUCLEOTIDE SEQUENCE</scope>
    <source>
        <strain evidence="1">BED1</strain>
    </source>
</reference>
<evidence type="ECO:0000313" key="2">
    <source>
        <dbReference type="EMBL" id="KAF8431216.1"/>
    </source>
</evidence>
<evidence type="ECO:0000313" key="3">
    <source>
        <dbReference type="Proteomes" id="UP001194468"/>
    </source>
</evidence>
<reference evidence="1" key="2">
    <citation type="journal article" date="2020" name="Nat. Commun.">
        <title>Large-scale genome sequencing of mycorrhizal fungi provides insights into the early evolution of symbiotic traits.</title>
        <authorList>
            <person name="Miyauchi S."/>
            <person name="Kiss E."/>
            <person name="Kuo A."/>
            <person name="Drula E."/>
            <person name="Kohler A."/>
            <person name="Sanchez-Garcia M."/>
            <person name="Morin E."/>
            <person name="Andreopoulos B."/>
            <person name="Barry K.W."/>
            <person name="Bonito G."/>
            <person name="Buee M."/>
            <person name="Carver A."/>
            <person name="Chen C."/>
            <person name="Cichocki N."/>
            <person name="Clum A."/>
            <person name="Culley D."/>
            <person name="Crous P.W."/>
            <person name="Fauchery L."/>
            <person name="Girlanda M."/>
            <person name="Hayes R.D."/>
            <person name="Keri Z."/>
            <person name="LaButti K."/>
            <person name="Lipzen A."/>
            <person name="Lombard V."/>
            <person name="Magnuson J."/>
            <person name="Maillard F."/>
            <person name="Murat C."/>
            <person name="Nolan M."/>
            <person name="Ohm R.A."/>
            <person name="Pangilinan J."/>
            <person name="Pereira M.F."/>
            <person name="Perotto S."/>
            <person name="Peter M."/>
            <person name="Pfister S."/>
            <person name="Riley R."/>
            <person name="Sitrit Y."/>
            <person name="Stielow J.B."/>
            <person name="Szollosi G."/>
            <person name="Zifcakova L."/>
            <person name="Stursova M."/>
            <person name="Spatafora J.W."/>
            <person name="Tedersoo L."/>
            <person name="Vaario L.M."/>
            <person name="Yamada A."/>
            <person name="Yan M."/>
            <person name="Wang P."/>
            <person name="Xu J."/>
            <person name="Bruns T."/>
            <person name="Baldrian P."/>
            <person name="Vilgalys R."/>
            <person name="Dunand C."/>
            <person name="Henrissat B."/>
            <person name="Grigoriev I.V."/>
            <person name="Hibbett D."/>
            <person name="Nagy L.G."/>
            <person name="Martin F.M."/>
        </authorList>
    </citation>
    <scope>NUCLEOTIDE SEQUENCE</scope>
    <source>
        <strain evidence="1">BED1</strain>
    </source>
</reference>
<name>A0AAD4BDT8_BOLED</name>
<organism evidence="1 3">
    <name type="scientific">Boletus edulis BED1</name>
    <dbReference type="NCBI Taxonomy" id="1328754"/>
    <lineage>
        <taxon>Eukaryota</taxon>
        <taxon>Fungi</taxon>
        <taxon>Dikarya</taxon>
        <taxon>Basidiomycota</taxon>
        <taxon>Agaricomycotina</taxon>
        <taxon>Agaricomycetes</taxon>
        <taxon>Agaricomycetidae</taxon>
        <taxon>Boletales</taxon>
        <taxon>Boletineae</taxon>
        <taxon>Boletaceae</taxon>
        <taxon>Boletoideae</taxon>
        <taxon>Boletus</taxon>
    </lineage>
</organism>
<sequence length="163" mass="18167">MLVTNPAARASKLAEVLEHPWMVRGFSGPPDSHLVHREPLHVDELDRQVTRGMKGFEFGSEEEIERQLVAILESEAYVRAVAVWDRKRGRNGGRWGESFSNSSLTISFDCSSSNIHKDGLTPSKNRNDFQGSTFTGEAVFARLFSANDSIPFPTQLSIASLHH</sequence>
<comment type="caution">
    <text evidence="1">The sequence shown here is derived from an EMBL/GenBank/DDBJ whole genome shotgun (WGS) entry which is preliminary data.</text>
</comment>
<dbReference type="EMBL" id="WHUW01000052">
    <property type="protein sequence ID" value="KAF8431216.1"/>
    <property type="molecule type" value="Genomic_DNA"/>
</dbReference>
<accession>A0AAD4BDT8</accession>
<dbReference type="AlphaFoldDB" id="A0AAD4BDT8"/>